<accession>A0ABZ2XUJ9</accession>
<dbReference type="RefSeq" id="WP_406646910.1">
    <property type="nucleotide sequence ID" value="NZ_CP123584.1"/>
</dbReference>
<organism evidence="1 2">
    <name type="scientific">Aliisedimentitalea scapharcae</name>
    <dbReference type="NCBI Taxonomy" id="1524259"/>
    <lineage>
        <taxon>Bacteria</taxon>
        <taxon>Pseudomonadati</taxon>
        <taxon>Pseudomonadota</taxon>
        <taxon>Alphaproteobacteria</taxon>
        <taxon>Rhodobacterales</taxon>
        <taxon>Roseobacteraceae</taxon>
        <taxon>Aliisedimentitalea</taxon>
    </lineage>
</organism>
<evidence type="ECO:0000313" key="1">
    <source>
        <dbReference type="EMBL" id="WZK89047.1"/>
    </source>
</evidence>
<sequence>MFKILNSVAVPEFPEFPDADQSFYGKIRETSQEGWGKRRLNRFKKSQTGKTLQLHATRGWKVA</sequence>
<dbReference type="Proteomes" id="UP001623232">
    <property type="component" value="Chromosome"/>
</dbReference>
<evidence type="ECO:0000313" key="2">
    <source>
        <dbReference type="Proteomes" id="UP001623232"/>
    </source>
</evidence>
<proteinExistence type="predicted"/>
<gene>
    <name evidence="1" type="ORF">QEZ52_00415</name>
</gene>
<protein>
    <submittedName>
        <fullName evidence="1">Uncharacterized protein</fullName>
    </submittedName>
</protein>
<dbReference type="EMBL" id="CP123584">
    <property type="protein sequence ID" value="WZK89047.1"/>
    <property type="molecule type" value="Genomic_DNA"/>
</dbReference>
<keyword evidence="2" id="KW-1185">Reference proteome</keyword>
<reference evidence="1 2" key="1">
    <citation type="submission" date="2023-04" db="EMBL/GenBank/DDBJ databases">
        <title>Complete genome sequence of Alisedimentitalea scapharcae.</title>
        <authorList>
            <person name="Rong J.-C."/>
            <person name="Yi M.-L."/>
            <person name="Zhao Q."/>
        </authorList>
    </citation>
    <scope>NUCLEOTIDE SEQUENCE [LARGE SCALE GENOMIC DNA]</scope>
    <source>
        <strain evidence="1 2">KCTC 42119</strain>
    </source>
</reference>
<name>A0ABZ2XUJ9_9RHOB</name>